<dbReference type="Proteomes" id="UP000663843">
    <property type="component" value="Unassembled WGS sequence"/>
</dbReference>
<sequence>MSLPAARPRTLSVLGHLREKETRSPRPLAVVGRFIKNCLFRRISPVETRVYAFSRNSFATVAIGILIFRTIAALQQAQNEINTRVTSRTCDDASQSHYISVLSDRVVSDSVLKNPLPNLNISVGIVFTDPWSIQGGYRDQRVQNCTLEASVVPLNASDANVATAIIRPVLTPGLMYHRNQVDARNINGNPDTLCDYIDDYRSSTIIDVIGSIGGLFALLQTMHLLLFGRPLLWGLIGAKMITPFGLLGQCSSRSFRRRLKEGYHVTSSEDGAETIRIVKFLQDFVIDFGPANVDLEQRPVSPVPGNNDNPADAQT</sequence>
<organism evidence="3 4">
    <name type="scientific">Rhizoctonia solani</name>
    <dbReference type="NCBI Taxonomy" id="456999"/>
    <lineage>
        <taxon>Eukaryota</taxon>
        <taxon>Fungi</taxon>
        <taxon>Dikarya</taxon>
        <taxon>Basidiomycota</taxon>
        <taxon>Agaricomycotina</taxon>
        <taxon>Agaricomycetes</taxon>
        <taxon>Cantharellales</taxon>
        <taxon>Ceratobasidiaceae</taxon>
        <taxon>Rhizoctonia</taxon>
    </lineage>
</organism>
<dbReference type="EMBL" id="CAJMWT010001842">
    <property type="protein sequence ID" value="CAE6422169.1"/>
    <property type="molecule type" value="Genomic_DNA"/>
</dbReference>
<reference evidence="3" key="1">
    <citation type="submission" date="2021-01" db="EMBL/GenBank/DDBJ databases">
        <authorList>
            <person name="Kaushik A."/>
        </authorList>
    </citation>
    <scope>NUCLEOTIDE SEQUENCE</scope>
    <source>
        <strain evidence="3">AG2-2IIIB</strain>
    </source>
</reference>
<evidence type="ECO:0000313" key="3">
    <source>
        <dbReference type="EMBL" id="CAE6422169.1"/>
    </source>
</evidence>
<keyword evidence="2" id="KW-0812">Transmembrane</keyword>
<proteinExistence type="predicted"/>
<feature type="transmembrane region" description="Helical" evidence="2">
    <location>
        <begin position="231"/>
        <end position="250"/>
    </location>
</feature>
<keyword evidence="2" id="KW-1133">Transmembrane helix</keyword>
<feature type="compositionally biased region" description="Polar residues" evidence="1">
    <location>
        <begin position="304"/>
        <end position="315"/>
    </location>
</feature>
<evidence type="ECO:0008006" key="5">
    <source>
        <dbReference type="Google" id="ProtNLM"/>
    </source>
</evidence>
<comment type="caution">
    <text evidence="3">The sequence shown here is derived from an EMBL/GenBank/DDBJ whole genome shotgun (WGS) entry which is preliminary data.</text>
</comment>
<protein>
    <recommendedName>
        <fullName evidence="5">Kex protein</fullName>
    </recommendedName>
</protein>
<evidence type="ECO:0000256" key="1">
    <source>
        <dbReference type="SAM" id="MobiDB-lite"/>
    </source>
</evidence>
<keyword evidence="2" id="KW-0472">Membrane</keyword>
<name>A0A8H2XAQ6_9AGAM</name>
<evidence type="ECO:0000256" key="2">
    <source>
        <dbReference type="SAM" id="Phobius"/>
    </source>
</evidence>
<gene>
    <name evidence="3" type="ORF">RDB_LOCUS54904</name>
</gene>
<evidence type="ECO:0000313" key="4">
    <source>
        <dbReference type="Proteomes" id="UP000663843"/>
    </source>
</evidence>
<accession>A0A8H2XAQ6</accession>
<dbReference type="AlphaFoldDB" id="A0A8H2XAQ6"/>
<feature type="region of interest" description="Disordered" evidence="1">
    <location>
        <begin position="296"/>
        <end position="315"/>
    </location>
</feature>